<organism evidence="2 3">
    <name type="scientific">Planococcus koreensis</name>
    <dbReference type="NCBI Taxonomy" id="112331"/>
    <lineage>
        <taxon>Bacteria</taxon>
        <taxon>Bacillati</taxon>
        <taxon>Bacillota</taxon>
        <taxon>Bacilli</taxon>
        <taxon>Bacillales</taxon>
        <taxon>Caryophanaceae</taxon>
        <taxon>Planococcus</taxon>
    </lineage>
</organism>
<evidence type="ECO:0008006" key="4">
    <source>
        <dbReference type="Google" id="ProtNLM"/>
    </source>
</evidence>
<dbReference type="EMBL" id="JACHHE010000003">
    <property type="protein sequence ID" value="MBB5180001.1"/>
    <property type="molecule type" value="Genomic_DNA"/>
</dbReference>
<gene>
    <name evidence="2" type="ORF">HNQ44_001425</name>
</gene>
<proteinExistence type="predicted"/>
<dbReference type="RefSeq" id="WP_135504384.1">
    <property type="nucleotide sequence ID" value="NZ_JACHHE010000003.1"/>
</dbReference>
<evidence type="ECO:0000256" key="1">
    <source>
        <dbReference type="SAM" id="SignalP"/>
    </source>
</evidence>
<accession>A0A7W8CRF3</accession>
<name>A0A7W8CRF3_9BACL</name>
<sequence>MHFLKNNRHVSIKNAFGMLFLIFISLTIAGCSANGATEANGTEPEETADKSEQAIRAVIEKEFNGPDKKYKELWDAAMGAQISEKYSEDYEAYLESPEYQALMSYTEETYAPYFTDNGYDNFINQAAFMYATFDEDYQLNTSAIEIAQNEKEPTLYDFTFQVEYTDENGEAEPFNFKGDAIAPEDGKIGRIQYMDGFEDGLLATLRNN</sequence>
<evidence type="ECO:0000313" key="3">
    <source>
        <dbReference type="Proteomes" id="UP000525923"/>
    </source>
</evidence>
<dbReference type="Proteomes" id="UP000525923">
    <property type="component" value="Unassembled WGS sequence"/>
</dbReference>
<reference evidence="2 3" key="1">
    <citation type="submission" date="2020-08" db="EMBL/GenBank/DDBJ databases">
        <title>Genomic Encyclopedia of Type Strains, Phase IV (KMG-IV): sequencing the most valuable type-strain genomes for metagenomic binning, comparative biology and taxonomic classification.</title>
        <authorList>
            <person name="Goeker M."/>
        </authorList>
    </citation>
    <scope>NUCLEOTIDE SEQUENCE [LARGE SCALE GENOMIC DNA]</scope>
    <source>
        <strain evidence="2 3">DSM 15895</strain>
    </source>
</reference>
<dbReference type="OrthoDB" id="2425726at2"/>
<feature type="chain" id="PRO_5039039097" description="DUF3993 domain-containing protein" evidence="1">
    <location>
        <begin position="30"/>
        <end position="208"/>
    </location>
</feature>
<feature type="signal peptide" evidence="1">
    <location>
        <begin position="1"/>
        <end position="29"/>
    </location>
</feature>
<evidence type="ECO:0000313" key="2">
    <source>
        <dbReference type="EMBL" id="MBB5180001.1"/>
    </source>
</evidence>
<comment type="caution">
    <text evidence="2">The sequence shown here is derived from an EMBL/GenBank/DDBJ whole genome shotgun (WGS) entry which is preliminary data.</text>
</comment>
<dbReference type="AlphaFoldDB" id="A0A7W8CRF3"/>
<keyword evidence="3" id="KW-1185">Reference proteome</keyword>
<dbReference type="PROSITE" id="PS51257">
    <property type="entry name" value="PROKAR_LIPOPROTEIN"/>
    <property type="match status" value="1"/>
</dbReference>
<protein>
    <recommendedName>
        <fullName evidence="4">DUF3993 domain-containing protein</fullName>
    </recommendedName>
</protein>
<keyword evidence="1" id="KW-0732">Signal</keyword>